<feature type="binding site" evidence="8">
    <location>
        <begin position="11"/>
        <end position="19"/>
    </location>
    <ligand>
        <name>ATP</name>
        <dbReference type="ChEBI" id="CHEBI:30616"/>
    </ligand>
</feature>
<evidence type="ECO:0000256" key="7">
    <source>
        <dbReference type="ARBA" id="ARBA00048478"/>
    </source>
</evidence>
<reference evidence="10" key="1">
    <citation type="submission" date="2020-10" db="EMBL/GenBank/DDBJ databases">
        <authorList>
            <person name="Gilroy R."/>
        </authorList>
    </citation>
    <scope>NUCLEOTIDE SEQUENCE</scope>
    <source>
        <strain evidence="10">ChiSjej4B22-8349</strain>
    </source>
</reference>
<dbReference type="EMBL" id="DVOB01000153">
    <property type="protein sequence ID" value="HIU96473.1"/>
    <property type="molecule type" value="Genomic_DNA"/>
</dbReference>
<dbReference type="Proteomes" id="UP000824130">
    <property type="component" value="Unassembled WGS sequence"/>
</dbReference>
<comment type="caution">
    <text evidence="10">The sequence shown here is derived from an EMBL/GenBank/DDBJ whole genome shotgun (WGS) entry which is preliminary data.</text>
</comment>
<organism evidence="10 11">
    <name type="scientific">Candidatus Allocopromorpha excrementipullorum</name>
    <dbReference type="NCBI Taxonomy" id="2840743"/>
    <lineage>
        <taxon>Bacteria</taxon>
        <taxon>Bacillati</taxon>
        <taxon>Bacillota</taxon>
        <taxon>Clostridia</taxon>
        <taxon>Eubacteriales</taxon>
        <taxon>Eubacteriaceae</taxon>
        <taxon>Eubacteriaceae incertae sedis</taxon>
        <taxon>Candidatus Allocopromorpha</taxon>
    </lineage>
</organism>
<protein>
    <recommendedName>
        <fullName evidence="8">Cytidylate kinase</fullName>
        <shortName evidence="8">CK</shortName>
        <ecNumber evidence="8">2.7.4.25</ecNumber>
    </recommendedName>
    <alternativeName>
        <fullName evidence="8">Cytidine monophosphate kinase</fullName>
        <shortName evidence="8">CMP kinase</shortName>
    </alternativeName>
</protein>
<dbReference type="GO" id="GO:0005737">
    <property type="term" value="C:cytoplasm"/>
    <property type="evidence" value="ECO:0007669"/>
    <property type="project" value="UniProtKB-SubCell"/>
</dbReference>
<dbReference type="CDD" id="cd02020">
    <property type="entry name" value="CMPK"/>
    <property type="match status" value="1"/>
</dbReference>
<dbReference type="InterPro" id="IPR003136">
    <property type="entry name" value="Cytidylate_kin"/>
</dbReference>
<proteinExistence type="inferred from homology"/>
<dbReference type="EC" id="2.7.4.25" evidence="8"/>
<dbReference type="AlphaFoldDB" id="A0A9D1SUR6"/>
<dbReference type="GO" id="GO:0036431">
    <property type="term" value="F:dCMP kinase activity"/>
    <property type="evidence" value="ECO:0007669"/>
    <property type="project" value="InterPro"/>
</dbReference>
<keyword evidence="2 8" id="KW-0808">Transferase</keyword>
<dbReference type="GO" id="GO:0005524">
    <property type="term" value="F:ATP binding"/>
    <property type="evidence" value="ECO:0007669"/>
    <property type="project" value="UniProtKB-UniRule"/>
</dbReference>
<dbReference type="InterPro" id="IPR027417">
    <property type="entry name" value="P-loop_NTPase"/>
</dbReference>
<comment type="subcellular location">
    <subcellularLocation>
        <location evidence="8">Cytoplasm</location>
    </subcellularLocation>
</comment>
<keyword evidence="8" id="KW-0963">Cytoplasm</keyword>
<evidence type="ECO:0000256" key="2">
    <source>
        <dbReference type="ARBA" id="ARBA00022679"/>
    </source>
</evidence>
<gene>
    <name evidence="8" type="primary">cmk</name>
    <name evidence="10" type="ORF">IAD25_07205</name>
</gene>
<sequence length="216" mass="23861">MGGLMRIAVDGPSGAGKSTIAKAVAEKLGIDYVDTGAMYRAIGYKMKREGIEADDIGRLEKMLASTDIDFVKGDIILDGEVVSDKIRTPEMSEAASVCSALPQVREKLVDIQRDMGAKKSVIMDGRDIGNNVLKDAEHKFFLTASAEERAGRRYKELKARGEDVSFNQVLNDIQERDHRDSTRKLNPLRKAEDALEIDSTGLSIDEVTEMILKEIR</sequence>
<evidence type="ECO:0000259" key="9">
    <source>
        <dbReference type="Pfam" id="PF02224"/>
    </source>
</evidence>
<evidence type="ECO:0000256" key="3">
    <source>
        <dbReference type="ARBA" id="ARBA00022741"/>
    </source>
</evidence>
<dbReference type="NCBIfam" id="TIGR00017">
    <property type="entry name" value="cmk"/>
    <property type="match status" value="1"/>
</dbReference>
<dbReference type="Pfam" id="PF02224">
    <property type="entry name" value="Cytidylate_kin"/>
    <property type="match status" value="1"/>
</dbReference>
<keyword evidence="3 8" id="KW-0547">Nucleotide-binding</keyword>
<comment type="similarity">
    <text evidence="1 8">Belongs to the cytidylate kinase family. Type 1 subfamily.</text>
</comment>
<dbReference type="SUPFAM" id="SSF52540">
    <property type="entry name" value="P-loop containing nucleoside triphosphate hydrolases"/>
    <property type="match status" value="1"/>
</dbReference>
<dbReference type="GO" id="GO:0006220">
    <property type="term" value="P:pyrimidine nucleotide metabolic process"/>
    <property type="evidence" value="ECO:0007669"/>
    <property type="project" value="UniProtKB-UniRule"/>
</dbReference>
<evidence type="ECO:0000256" key="6">
    <source>
        <dbReference type="ARBA" id="ARBA00047615"/>
    </source>
</evidence>
<reference evidence="10" key="2">
    <citation type="journal article" date="2021" name="PeerJ">
        <title>Extensive microbial diversity within the chicken gut microbiome revealed by metagenomics and culture.</title>
        <authorList>
            <person name="Gilroy R."/>
            <person name="Ravi A."/>
            <person name="Getino M."/>
            <person name="Pursley I."/>
            <person name="Horton D.L."/>
            <person name="Alikhan N.F."/>
            <person name="Baker D."/>
            <person name="Gharbi K."/>
            <person name="Hall N."/>
            <person name="Watson M."/>
            <person name="Adriaenssens E.M."/>
            <person name="Foster-Nyarko E."/>
            <person name="Jarju S."/>
            <person name="Secka A."/>
            <person name="Antonio M."/>
            <person name="Oren A."/>
            <person name="Chaudhuri R.R."/>
            <person name="La Ragione R."/>
            <person name="Hildebrand F."/>
            <person name="Pallen M.J."/>
        </authorList>
    </citation>
    <scope>NUCLEOTIDE SEQUENCE</scope>
    <source>
        <strain evidence="10">ChiSjej4B22-8349</strain>
    </source>
</reference>
<evidence type="ECO:0000313" key="11">
    <source>
        <dbReference type="Proteomes" id="UP000824130"/>
    </source>
</evidence>
<dbReference type="Gene3D" id="3.40.50.300">
    <property type="entry name" value="P-loop containing nucleotide triphosphate hydrolases"/>
    <property type="match status" value="1"/>
</dbReference>
<name>A0A9D1SUR6_9FIRM</name>
<dbReference type="InterPro" id="IPR011994">
    <property type="entry name" value="Cytidylate_kinase_dom"/>
</dbReference>
<accession>A0A9D1SUR6</accession>
<keyword evidence="4 8" id="KW-0418">Kinase</keyword>
<feature type="domain" description="Cytidylate kinase" evidence="9">
    <location>
        <begin position="7"/>
        <end position="215"/>
    </location>
</feature>
<keyword evidence="5 8" id="KW-0067">ATP-binding</keyword>
<dbReference type="HAMAP" id="MF_00238">
    <property type="entry name" value="Cytidyl_kinase_type1"/>
    <property type="match status" value="1"/>
</dbReference>
<evidence type="ECO:0000256" key="5">
    <source>
        <dbReference type="ARBA" id="ARBA00022840"/>
    </source>
</evidence>
<comment type="catalytic activity">
    <reaction evidence="7 8">
        <text>CMP + ATP = CDP + ADP</text>
        <dbReference type="Rhea" id="RHEA:11600"/>
        <dbReference type="ChEBI" id="CHEBI:30616"/>
        <dbReference type="ChEBI" id="CHEBI:58069"/>
        <dbReference type="ChEBI" id="CHEBI:60377"/>
        <dbReference type="ChEBI" id="CHEBI:456216"/>
        <dbReference type="EC" id="2.7.4.25"/>
    </reaction>
</comment>
<evidence type="ECO:0000256" key="8">
    <source>
        <dbReference type="HAMAP-Rule" id="MF_00238"/>
    </source>
</evidence>
<evidence type="ECO:0000256" key="1">
    <source>
        <dbReference type="ARBA" id="ARBA00009427"/>
    </source>
</evidence>
<evidence type="ECO:0000256" key="4">
    <source>
        <dbReference type="ARBA" id="ARBA00022777"/>
    </source>
</evidence>
<comment type="catalytic activity">
    <reaction evidence="6 8">
        <text>dCMP + ATP = dCDP + ADP</text>
        <dbReference type="Rhea" id="RHEA:25094"/>
        <dbReference type="ChEBI" id="CHEBI:30616"/>
        <dbReference type="ChEBI" id="CHEBI:57566"/>
        <dbReference type="ChEBI" id="CHEBI:58593"/>
        <dbReference type="ChEBI" id="CHEBI:456216"/>
        <dbReference type="EC" id="2.7.4.25"/>
    </reaction>
</comment>
<evidence type="ECO:0000313" key="10">
    <source>
        <dbReference type="EMBL" id="HIU96473.1"/>
    </source>
</evidence>